<reference evidence="2" key="1">
    <citation type="journal article" date="2022" name="Nat. Commun.">
        <title>Chromosome evolution and the genetic basis of agronomically important traits in greater yam.</title>
        <authorList>
            <person name="Bredeson J.V."/>
            <person name="Lyons J.B."/>
            <person name="Oniyinde I.O."/>
            <person name="Okereke N.R."/>
            <person name="Kolade O."/>
            <person name="Nnabue I."/>
            <person name="Nwadili C.O."/>
            <person name="Hribova E."/>
            <person name="Parker M."/>
            <person name="Nwogha J."/>
            <person name="Shu S."/>
            <person name="Carlson J."/>
            <person name="Kariba R."/>
            <person name="Muthemba S."/>
            <person name="Knop K."/>
            <person name="Barton G.J."/>
            <person name="Sherwood A.V."/>
            <person name="Lopez-Montes A."/>
            <person name="Asiedu R."/>
            <person name="Jamnadass R."/>
            <person name="Muchugi A."/>
            <person name="Goodstein D."/>
            <person name="Egesi C.N."/>
            <person name="Featherston J."/>
            <person name="Asfaw A."/>
            <person name="Simpson G.G."/>
            <person name="Dolezel J."/>
            <person name="Hendre P.S."/>
            <person name="Van Deynze A."/>
            <person name="Kumar P.L."/>
            <person name="Obidiegwu J.E."/>
            <person name="Bhattacharjee R."/>
            <person name="Rokhsar D.S."/>
        </authorList>
    </citation>
    <scope>NUCLEOTIDE SEQUENCE [LARGE SCALE GENOMIC DNA]</scope>
    <source>
        <strain evidence="2">cv. TDa95/00328</strain>
    </source>
</reference>
<proteinExistence type="predicted"/>
<sequence>MQCQLDGVHDGLMRVRDDKPHALQLFDEMSTRIVSQRNGAVEGSISSRIEHLEVEALKAKDSEREMLESLVCQTKQLEEAKISLEESKLEIKSLKERLRSLESSHGHHGKILEKHRSLGAVRGEENVRILENELKLAVQAEEKSKMAMDALAMALKEVSTEAHQVKEKLSKTQSELESTRAEAKCSKTLLKSAEEKLQRALEESKRLKLEAEDLQGTWIEKENGFINFMKITEEDITNMNRENNRLIDSLRGSREENSRLRDILKQAVNEATIVKEALEIVRKENSQMKDTLCDKENALRSIKQEYECLKVSEAAATQSVKELQSLLTATSGIDSKKKAIDTFSEPKPLIGEVKSNKTMSKFPSENMSRANPPGTLSRRYSIGESGRFEGSIFDMVWSPEHNRERNRKSQSFSGLTELRAPPSSIPSGPSLIDKARLDSIGHEENSPFKLRKKRQLFRRFGELLRRRSFHK</sequence>
<evidence type="ECO:0000313" key="2">
    <source>
        <dbReference type="Proteomes" id="UP000827976"/>
    </source>
</evidence>
<accession>A0ACB7VY20</accession>
<organism evidence="1 2">
    <name type="scientific">Dioscorea alata</name>
    <name type="common">Purple yam</name>
    <dbReference type="NCBI Taxonomy" id="55571"/>
    <lineage>
        <taxon>Eukaryota</taxon>
        <taxon>Viridiplantae</taxon>
        <taxon>Streptophyta</taxon>
        <taxon>Embryophyta</taxon>
        <taxon>Tracheophyta</taxon>
        <taxon>Spermatophyta</taxon>
        <taxon>Magnoliopsida</taxon>
        <taxon>Liliopsida</taxon>
        <taxon>Dioscoreales</taxon>
        <taxon>Dioscoreaceae</taxon>
        <taxon>Dioscorea</taxon>
    </lineage>
</organism>
<dbReference type="EMBL" id="CM037016">
    <property type="protein sequence ID" value="KAH7679700.1"/>
    <property type="molecule type" value="Genomic_DNA"/>
</dbReference>
<name>A0ACB7VY20_DIOAL</name>
<protein>
    <submittedName>
        <fullName evidence="1">Uncharacterized protein</fullName>
    </submittedName>
</protein>
<dbReference type="Proteomes" id="UP000827976">
    <property type="component" value="Chromosome 6"/>
</dbReference>
<comment type="caution">
    <text evidence="1">The sequence shown here is derived from an EMBL/GenBank/DDBJ whole genome shotgun (WGS) entry which is preliminary data.</text>
</comment>
<keyword evidence="2" id="KW-1185">Reference proteome</keyword>
<evidence type="ECO:0000313" key="1">
    <source>
        <dbReference type="EMBL" id="KAH7679700.1"/>
    </source>
</evidence>
<gene>
    <name evidence="1" type="ORF">IHE45_06G075600</name>
</gene>